<dbReference type="Gene3D" id="3.10.105.10">
    <property type="entry name" value="Dipeptide-binding Protein, Domain 3"/>
    <property type="match status" value="1"/>
</dbReference>
<dbReference type="Proteomes" id="UP000826014">
    <property type="component" value="Chromosome"/>
</dbReference>
<dbReference type="PANTHER" id="PTHR30290">
    <property type="entry name" value="PERIPLASMIC BINDING COMPONENT OF ABC TRANSPORTER"/>
    <property type="match status" value="1"/>
</dbReference>
<keyword evidence="4" id="KW-1185">Reference proteome</keyword>
<proteinExistence type="predicted"/>
<evidence type="ECO:0000313" key="3">
    <source>
        <dbReference type="EMBL" id="QYF48902.1"/>
    </source>
</evidence>
<dbReference type="CDD" id="cd08504">
    <property type="entry name" value="PBP2_OppA"/>
    <property type="match status" value="1"/>
</dbReference>
<dbReference type="EMBL" id="CP075587">
    <property type="protein sequence ID" value="QYF48902.1"/>
    <property type="molecule type" value="Genomic_DNA"/>
</dbReference>
<name>A0ABX8V0Z1_9BACT</name>
<sequence>MLCKKLNRFLAFFSCIIKKLRKPFIQKATLVVVLVTTCIFICSSSAPLKNNLPMLNLNMITSPKTFDPRKAGDVYSSQMIFLLFEGLTKRYPDGSIKLAQAKSYKVSDDKLTYTFMLGDNYWSNGKPVTAYDFEQSWKDILNPKFPSTGDYQFAPIKNAKKARKGLVPLNEVGIKAIDEKILVITLEHPTPYLLKVLSQPCFYPISIEQDQKNPNWVCQTGAQFVCNGPFILESFKQGDQIVLTSNPYYRKIKDKHPPKITFNIVENNHVTLEMFKQGTVDMIGDSLTNIPLEEISELEKTWTFNLEAQPFSVFINLNTTKRPFNNVKIRRAFALAINRQELIEILGKGCKKNIKTDSITPAYKAGLCATNLVAPCLKENRCTEFFKDNDVIQANILLNEGMAELGITKEAFKSLTFFYYPRIYANEIVQVIQQQWAKAFGIFIKLEKLDFSIVLDKLNNYDYSMCFFCWLAFYDDPMNVLERFKYKNYTMNHPRWEHPKFIELLDRSNYEEGDKRLLTLEQAEKVLIDDMPVIPLYHRYYVYLINPELEFNVSLWGDRLLFPFTPEQKQTKKENKHSHIKQKSKNPSVKK</sequence>
<protein>
    <submittedName>
        <fullName evidence="3">Oligopeptide-binding protein OppA</fullName>
    </submittedName>
</protein>
<evidence type="ECO:0000313" key="4">
    <source>
        <dbReference type="Proteomes" id="UP000826014"/>
    </source>
</evidence>
<dbReference type="InterPro" id="IPR039424">
    <property type="entry name" value="SBP_5"/>
</dbReference>
<dbReference type="PIRSF" id="PIRSF002741">
    <property type="entry name" value="MppA"/>
    <property type="match status" value="1"/>
</dbReference>
<reference evidence="3 4" key="1">
    <citation type="journal article" date="2022" name="bioRxiv">
        <title>Ecology and evolution of chlamydial symbionts of arthropods.</title>
        <authorList>
            <person name="Halter T."/>
            <person name="Koestlbacher S."/>
            <person name="Collingro A."/>
            <person name="Sixt B.S."/>
            <person name="Toenshoff E.R."/>
            <person name="Hendrickx F."/>
            <person name="Kostanjsek R."/>
            <person name="Horn M."/>
        </authorList>
    </citation>
    <scope>NUCLEOTIDE SEQUENCE [LARGE SCALE GENOMIC DNA]</scope>
    <source>
        <strain evidence="3">W744xW776</strain>
    </source>
</reference>
<gene>
    <name evidence="3" type="ORF">RHABOEDO_001140</name>
</gene>
<feature type="domain" description="Solute-binding protein family 5" evidence="2">
    <location>
        <begin position="99"/>
        <end position="488"/>
    </location>
</feature>
<organism evidence="3 4">
    <name type="scientific">Candidatus Rhabdochlamydia oedothoracis</name>
    <dbReference type="NCBI Taxonomy" id="2720720"/>
    <lineage>
        <taxon>Bacteria</taxon>
        <taxon>Pseudomonadati</taxon>
        <taxon>Chlamydiota</taxon>
        <taxon>Chlamydiia</taxon>
        <taxon>Parachlamydiales</taxon>
        <taxon>Candidatus Rhabdochlamydiaceae</taxon>
        <taxon>Candidatus Rhabdochlamydia</taxon>
    </lineage>
</organism>
<dbReference type="Pfam" id="PF00496">
    <property type="entry name" value="SBP_bac_5"/>
    <property type="match status" value="1"/>
</dbReference>
<dbReference type="InterPro" id="IPR030678">
    <property type="entry name" value="Peptide/Ni-bd"/>
</dbReference>
<dbReference type="PANTHER" id="PTHR30290:SF83">
    <property type="entry name" value="ABC TRANSPORTER SUBSTRATE-BINDING PROTEIN"/>
    <property type="match status" value="1"/>
</dbReference>
<dbReference type="Gene3D" id="3.90.76.10">
    <property type="entry name" value="Dipeptide-binding Protein, Domain 1"/>
    <property type="match status" value="1"/>
</dbReference>
<evidence type="ECO:0000259" key="2">
    <source>
        <dbReference type="Pfam" id="PF00496"/>
    </source>
</evidence>
<evidence type="ECO:0000256" key="1">
    <source>
        <dbReference type="SAM" id="MobiDB-lite"/>
    </source>
</evidence>
<dbReference type="SUPFAM" id="SSF53850">
    <property type="entry name" value="Periplasmic binding protein-like II"/>
    <property type="match status" value="1"/>
</dbReference>
<feature type="region of interest" description="Disordered" evidence="1">
    <location>
        <begin position="568"/>
        <end position="591"/>
    </location>
</feature>
<accession>A0ABX8V0Z1</accession>
<dbReference type="Gene3D" id="3.40.190.10">
    <property type="entry name" value="Periplasmic binding protein-like II"/>
    <property type="match status" value="1"/>
</dbReference>
<feature type="compositionally biased region" description="Basic residues" evidence="1">
    <location>
        <begin position="574"/>
        <end position="591"/>
    </location>
</feature>
<dbReference type="InterPro" id="IPR000914">
    <property type="entry name" value="SBP_5_dom"/>
</dbReference>